<organism evidence="2 3">
    <name type="scientific">Myodes glareolus</name>
    <name type="common">Bank vole</name>
    <name type="synonym">Clethrionomys glareolus</name>
    <dbReference type="NCBI Taxonomy" id="447135"/>
    <lineage>
        <taxon>Eukaryota</taxon>
        <taxon>Metazoa</taxon>
        <taxon>Chordata</taxon>
        <taxon>Craniata</taxon>
        <taxon>Vertebrata</taxon>
        <taxon>Euteleostomi</taxon>
        <taxon>Mammalia</taxon>
        <taxon>Eutheria</taxon>
        <taxon>Euarchontoglires</taxon>
        <taxon>Glires</taxon>
        <taxon>Rodentia</taxon>
        <taxon>Myomorpha</taxon>
        <taxon>Muroidea</taxon>
        <taxon>Cricetidae</taxon>
        <taxon>Arvicolinae</taxon>
        <taxon>Myodes</taxon>
    </lineage>
</organism>
<sequence length="72" mass="7865">MPDQALQQMLDRYEQRQAGNGRPPSWACPCWPRGPESTGPGVRREFHRPGAGRGAPSLKLAVKGRLGERPGS</sequence>
<accession>A0AAW0IBC8</accession>
<feature type="region of interest" description="Disordered" evidence="1">
    <location>
        <begin position="15"/>
        <end position="56"/>
    </location>
</feature>
<name>A0AAW0IBC8_MYOGA</name>
<evidence type="ECO:0000313" key="3">
    <source>
        <dbReference type="Proteomes" id="UP001488838"/>
    </source>
</evidence>
<comment type="caution">
    <text evidence="2">The sequence shown here is derived from an EMBL/GenBank/DDBJ whole genome shotgun (WGS) entry which is preliminary data.</text>
</comment>
<reference evidence="2 3" key="1">
    <citation type="journal article" date="2023" name="bioRxiv">
        <title>Conserved and derived expression patterns and positive selection on dental genes reveal complex evolutionary context of ever-growing rodent molars.</title>
        <authorList>
            <person name="Calamari Z.T."/>
            <person name="Song A."/>
            <person name="Cohen E."/>
            <person name="Akter M."/>
            <person name="Roy R.D."/>
            <person name="Hallikas O."/>
            <person name="Christensen M.M."/>
            <person name="Li P."/>
            <person name="Marangoni P."/>
            <person name="Jernvall J."/>
            <person name="Klein O.D."/>
        </authorList>
    </citation>
    <scope>NUCLEOTIDE SEQUENCE [LARGE SCALE GENOMIC DNA]</scope>
    <source>
        <strain evidence="2">V071</strain>
    </source>
</reference>
<protein>
    <submittedName>
        <fullName evidence="2">Uncharacterized protein</fullName>
    </submittedName>
</protein>
<keyword evidence="3" id="KW-1185">Reference proteome</keyword>
<gene>
    <name evidence="2" type="ORF">U0070_008670</name>
</gene>
<proteinExistence type="predicted"/>
<dbReference type="AlphaFoldDB" id="A0AAW0IBC8"/>
<dbReference type="EMBL" id="JBBHLL010000172">
    <property type="protein sequence ID" value="KAK7811469.1"/>
    <property type="molecule type" value="Genomic_DNA"/>
</dbReference>
<evidence type="ECO:0000256" key="1">
    <source>
        <dbReference type="SAM" id="MobiDB-lite"/>
    </source>
</evidence>
<dbReference type="Proteomes" id="UP001488838">
    <property type="component" value="Unassembled WGS sequence"/>
</dbReference>
<evidence type="ECO:0000313" key="2">
    <source>
        <dbReference type="EMBL" id="KAK7811469.1"/>
    </source>
</evidence>